<dbReference type="Proteomes" id="UP001465668">
    <property type="component" value="Unassembled WGS sequence"/>
</dbReference>
<evidence type="ECO:0000256" key="4">
    <source>
        <dbReference type="ARBA" id="ARBA00022824"/>
    </source>
</evidence>
<organism evidence="8 9">
    <name type="scientific">Seiridium cardinale</name>
    <dbReference type="NCBI Taxonomy" id="138064"/>
    <lineage>
        <taxon>Eukaryota</taxon>
        <taxon>Fungi</taxon>
        <taxon>Dikarya</taxon>
        <taxon>Ascomycota</taxon>
        <taxon>Pezizomycotina</taxon>
        <taxon>Sordariomycetes</taxon>
        <taxon>Xylariomycetidae</taxon>
        <taxon>Amphisphaeriales</taxon>
        <taxon>Sporocadaceae</taxon>
        <taxon>Seiridium</taxon>
    </lineage>
</organism>
<dbReference type="EMBL" id="JARVKM010000003">
    <property type="protein sequence ID" value="KAK9781751.1"/>
    <property type="molecule type" value="Genomic_DNA"/>
</dbReference>
<comment type="subcellular location">
    <subcellularLocation>
        <location evidence="2">Endoplasmic reticulum</location>
    </subcellularLocation>
    <subcellularLocation>
        <location evidence="3">Membrane</location>
    </subcellularLocation>
    <subcellularLocation>
        <location evidence="1">Mitochondrion</location>
    </subcellularLocation>
</comment>
<evidence type="ECO:0000256" key="2">
    <source>
        <dbReference type="ARBA" id="ARBA00004240"/>
    </source>
</evidence>
<name>A0ABR2Y5Y9_9PEZI</name>
<dbReference type="InterPro" id="IPR052374">
    <property type="entry name" value="SERAC1"/>
</dbReference>
<reference evidence="8 9" key="1">
    <citation type="submission" date="2024-02" db="EMBL/GenBank/DDBJ databases">
        <title>First draft genome assembly of two strains of Seiridium cardinale.</title>
        <authorList>
            <person name="Emiliani G."/>
            <person name="Scali E."/>
        </authorList>
    </citation>
    <scope>NUCLEOTIDE SEQUENCE [LARGE SCALE GENOMIC DNA]</scope>
    <source>
        <strain evidence="8 9">BM-138-000479</strain>
    </source>
</reference>
<accession>A0ABR2Y5Y9</accession>
<evidence type="ECO:0000256" key="5">
    <source>
        <dbReference type="ARBA" id="ARBA00023128"/>
    </source>
</evidence>
<evidence type="ECO:0000256" key="7">
    <source>
        <dbReference type="SAM" id="MobiDB-lite"/>
    </source>
</evidence>
<keyword evidence="9" id="KW-1185">Reference proteome</keyword>
<dbReference type="PANTHER" id="PTHR48182">
    <property type="entry name" value="PROTEIN SERAC1"/>
    <property type="match status" value="1"/>
</dbReference>
<protein>
    <submittedName>
        <fullName evidence="8">GPI inositol-deacylase</fullName>
    </submittedName>
</protein>
<evidence type="ECO:0000256" key="6">
    <source>
        <dbReference type="ARBA" id="ARBA00023136"/>
    </source>
</evidence>
<gene>
    <name evidence="8" type="ORF">SCAR479_01622</name>
</gene>
<evidence type="ECO:0000313" key="8">
    <source>
        <dbReference type="EMBL" id="KAK9781751.1"/>
    </source>
</evidence>
<comment type="caution">
    <text evidence="8">The sequence shown here is derived from an EMBL/GenBank/DDBJ whole genome shotgun (WGS) entry which is preliminary data.</text>
</comment>
<sequence>MLTQDLPDRSPKAGSGYQKKTGTIFGHRLNAAWTRKRRAANENDARGPLGLRLLHAAPQPLIDIIFVHGLRGGSNKTWRKGDEPRLFWPQQWLPMEPGLNNANIRSFGYDSDWASSNPNILNVHEFGRELFEEMQSSPFL</sequence>
<evidence type="ECO:0000256" key="1">
    <source>
        <dbReference type="ARBA" id="ARBA00004173"/>
    </source>
</evidence>
<feature type="region of interest" description="Disordered" evidence="7">
    <location>
        <begin position="1"/>
        <end position="21"/>
    </location>
</feature>
<evidence type="ECO:0000313" key="9">
    <source>
        <dbReference type="Proteomes" id="UP001465668"/>
    </source>
</evidence>
<keyword evidence="5" id="KW-0496">Mitochondrion</keyword>
<feature type="compositionally biased region" description="Basic and acidic residues" evidence="7">
    <location>
        <begin position="1"/>
        <end position="11"/>
    </location>
</feature>
<keyword evidence="4" id="KW-0256">Endoplasmic reticulum</keyword>
<dbReference type="PANTHER" id="PTHR48182:SF2">
    <property type="entry name" value="PROTEIN SERAC1"/>
    <property type="match status" value="1"/>
</dbReference>
<proteinExistence type="predicted"/>
<evidence type="ECO:0000256" key="3">
    <source>
        <dbReference type="ARBA" id="ARBA00004370"/>
    </source>
</evidence>
<keyword evidence="6" id="KW-0472">Membrane</keyword>